<proteinExistence type="predicted"/>
<dbReference type="EMBL" id="LR130779">
    <property type="protein sequence ID" value="VDN64247.1"/>
    <property type="molecule type" value="Genomic_DNA"/>
</dbReference>
<reference evidence="1" key="1">
    <citation type="submission" date="2018-11" db="EMBL/GenBank/DDBJ databases">
        <authorList>
            <consortium name="Genoscope - CEA"/>
            <person name="William W."/>
        </authorList>
    </citation>
    <scope>NUCLEOTIDE SEQUENCE [LARGE SCALE GENOMIC DNA]</scope>
    <source>
        <strain evidence="1">T9AD</strain>
    </source>
</reference>
<gene>
    <name evidence="1" type="ORF">POT9AD_3272</name>
</gene>
<accession>A0A653B6L0</accession>
<evidence type="ECO:0000313" key="1">
    <source>
        <dbReference type="EMBL" id="VDN64247.1"/>
    </source>
</evidence>
<name>A0A653B6L0_ECTOL</name>
<organism evidence="1">
    <name type="scientific">Ectopseudomonas oleovorans</name>
    <name type="common">Pseudomonas oleovorans</name>
    <dbReference type="NCBI Taxonomy" id="301"/>
    <lineage>
        <taxon>Bacteria</taxon>
        <taxon>Pseudomonadati</taxon>
        <taxon>Pseudomonadota</taxon>
        <taxon>Gammaproteobacteria</taxon>
        <taxon>Pseudomonadales</taxon>
        <taxon>Pseudomonadaceae</taxon>
        <taxon>Ectopseudomonas</taxon>
    </lineage>
</organism>
<sequence length="68" mass="7585">MDIAIEKVESKGIEQWIVCTGSLKMSFNDQPSAMAFSSKLKERVEAPHSLPVIKSEAFEQVTELDCII</sequence>
<protein>
    <submittedName>
        <fullName evidence="1">Uncharacterized protein</fullName>
    </submittedName>
</protein>
<dbReference type="AlphaFoldDB" id="A0A653B6L0"/>